<sequence>MGREAQQETAANPERALPRRWRESREVDLIGHLEKMADRTPHSSQPP</sequence>
<dbReference type="AlphaFoldDB" id="F6ESE8"/>
<organism evidence="2 3">
    <name type="scientific">Hoyosella subflava (strain DSM 45089 / JCM 17490 / NBRC 109087 / DQS3-9A1)</name>
    <name type="common">Amycolicicoccus subflavus</name>
    <dbReference type="NCBI Taxonomy" id="443218"/>
    <lineage>
        <taxon>Bacteria</taxon>
        <taxon>Bacillati</taxon>
        <taxon>Actinomycetota</taxon>
        <taxon>Actinomycetes</taxon>
        <taxon>Mycobacteriales</taxon>
        <taxon>Hoyosellaceae</taxon>
        <taxon>Hoyosella</taxon>
    </lineage>
</organism>
<evidence type="ECO:0000256" key="1">
    <source>
        <dbReference type="SAM" id="MobiDB-lite"/>
    </source>
</evidence>
<name>F6ESE8_HOYSD</name>
<dbReference type="KEGG" id="asd:AS9A_P20025"/>
<keyword evidence="2" id="KW-0614">Plasmid</keyword>
<dbReference type="Proteomes" id="UP000009235">
    <property type="component" value="Plasmid pAS9A-2"/>
</dbReference>
<dbReference type="HOGENOM" id="CLU_3163903_0_0_11"/>
<accession>F6ESE8</accession>
<geneLocation type="plasmid" evidence="2 3">
    <name>pAS9A-2</name>
</geneLocation>
<feature type="region of interest" description="Disordered" evidence="1">
    <location>
        <begin position="1"/>
        <end position="23"/>
    </location>
</feature>
<protein>
    <submittedName>
        <fullName evidence="2">Uncharacterized protein</fullName>
    </submittedName>
</protein>
<evidence type="ECO:0000313" key="2">
    <source>
        <dbReference type="EMBL" id="AEF43069.1"/>
    </source>
</evidence>
<dbReference type="EMBL" id="CP002788">
    <property type="protein sequence ID" value="AEF43069.1"/>
    <property type="molecule type" value="Genomic_DNA"/>
</dbReference>
<proteinExistence type="predicted"/>
<keyword evidence="3" id="KW-1185">Reference proteome</keyword>
<gene>
    <name evidence="2" type="ordered locus">AS9A_P20025</name>
</gene>
<reference evidence="2 3" key="1">
    <citation type="journal article" date="2011" name="J. Bacteriol.">
        <title>Complete genome sequence of Amycolicicoccus subflavus DQS3-9A1T, an actinomycete isolated from crude oil-polluted soil.</title>
        <authorList>
            <person name="Cai M."/>
            <person name="Chen W.M."/>
            <person name="Nie Y."/>
            <person name="Chi C.Q."/>
            <person name="Wang Y.N."/>
            <person name="Tang Y.Q."/>
            <person name="Li G.Y."/>
            <person name="Wu X.L."/>
        </authorList>
    </citation>
    <scope>NUCLEOTIDE SEQUENCE [LARGE SCALE GENOMIC DNA]</scope>
    <source>
        <strain evidence="3">DSM 45089 / DQS3-9A1</strain>
        <plasmid evidence="2 3">pAS9A-2</plasmid>
    </source>
</reference>
<evidence type="ECO:0000313" key="3">
    <source>
        <dbReference type="Proteomes" id="UP000009235"/>
    </source>
</evidence>